<evidence type="ECO:0000256" key="10">
    <source>
        <dbReference type="ARBA" id="ARBA00023163"/>
    </source>
</evidence>
<evidence type="ECO:0000256" key="7">
    <source>
        <dbReference type="ARBA" id="ARBA00022946"/>
    </source>
</evidence>
<comment type="subcellular location">
    <subcellularLocation>
        <location evidence="1">Mitochondrion</location>
    </subcellularLocation>
</comment>
<feature type="binding site" evidence="11">
    <location>
        <position position="44"/>
    </location>
    <ligand>
        <name>S-adenosyl-L-methionine</name>
        <dbReference type="ChEBI" id="CHEBI:59789"/>
    </ligand>
</feature>
<keyword evidence="5 11" id="KW-0949">S-adenosyl-L-methionine</keyword>
<evidence type="ECO:0000256" key="12">
    <source>
        <dbReference type="RuleBase" id="RU362106"/>
    </source>
</evidence>
<evidence type="ECO:0000256" key="4">
    <source>
        <dbReference type="ARBA" id="ARBA00022679"/>
    </source>
</evidence>
<evidence type="ECO:0000256" key="1">
    <source>
        <dbReference type="ARBA" id="ARBA00004173"/>
    </source>
</evidence>
<keyword evidence="8" id="KW-0805">Transcription regulation</keyword>
<reference evidence="14" key="1">
    <citation type="journal article" date="2021" name="Sci. Adv.">
        <title>The American lobster genome reveals insights on longevity, neural, and immune adaptations.</title>
        <authorList>
            <person name="Polinski J.M."/>
            <person name="Zimin A.V."/>
            <person name="Clark K.F."/>
            <person name="Kohn A.B."/>
            <person name="Sadowski N."/>
            <person name="Timp W."/>
            <person name="Ptitsyn A."/>
            <person name="Khanna P."/>
            <person name="Romanova D.Y."/>
            <person name="Williams P."/>
            <person name="Greenwood S.J."/>
            <person name="Moroz L.L."/>
            <person name="Walt D.R."/>
            <person name="Bodnar A.G."/>
        </authorList>
    </citation>
    <scope>NUCLEOTIDE SEQUENCE</scope>
    <source>
        <strain evidence="14">GMGI-L3</strain>
    </source>
</reference>
<evidence type="ECO:0000256" key="5">
    <source>
        <dbReference type="ARBA" id="ARBA00022691"/>
    </source>
</evidence>
<dbReference type="PANTHER" id="PTHR11727:SF17">
    <property type="entry name" value="DIMETHYLADENOSINE TRANSFERASE 1, MITOCHONDRIAL"/>
    <property type="match status" value="1"/>
</dbReference>
<dbReference type="Proteomes" id="UP000747542">
    <property type="component" value="Unassembled WGS sequence"/>
</dbReference>
<dbReference type="GO" id="GO:0034246">
    <property type="term" value="F:mitochondrial transcription factor activity"/>
    <property type="evidence" value="ECO:0007669"/>
    <property type="project" value="TreeGrafter"/>
</dbReference>
<keyword evidence="10" id="KW-0804">Transcription</keyword>
<keyword evidence="7" id="KW-0809">Transit peptide</keyword>
<keyword evidence="4 11" id="KW-0808">Transferase</keyword>
<feature type="domain" description="Ribosomal RNA adenine methylase transferase N-terminal" evidence="13">
    <location>
        <begin position="51"/>
        <end position="242"/>
    </location>
</feature>
<gene>
    <name evidence="14" type="primary">tfb1m-L</name>
    <name evidence="14" type="ORF">Hamer_G018415</name>
</gene>
<dbReference type="EC" id="2.1.1.-" evidence="12"/>
<feature type="binding site" evidence="11">
    <location>
        <position position="149"/>
    </location>
    <ligand>
        <name>S-adenosyl-L-methionine</name>
        <dbReference type="ChEBI" id="CHEBI:59789"/>
    </ligand>
</feature>
<feature type="binding site" evidence="11">
    <location>
        <position position="71"/>
    </location>
    <ligand>
        <name>S-adenosyl-L-methionine</name>
        <dbReference type="ChEBI" id="CHEBI:59789"/>
    </ligand>
</feature>
<dbReference type="EMBL" id="JAHLQT010021080">
    <property type="protein sequence ID" value="KAG7167985.1"/>
    <property type="molecule type" value="Genomic_DNA"/>
</dbReference>
<comment type="similarity">
    <text evidence="11 12">Belongs to the class I-like SAM-binding methyltransferase superfamily. rRNA adenine N(6)-methyltransferase family.</text>
</comment>
<dbReference type="InterPro" id="IPR020598">
    <property type="entry name" value="rRNA_Ade_methylase_Trfase_N"/>
</dbReference>
<evidence type="ECO:0000313" key="14">
    <source>
        <dbReference type="EMBL" id="KAG7167985.1"/>
    </source>
</evidence>
<keyword evidence="3 11" id="KW-0489">Methyltransferase</keyword>
<keyword evidence="15" id="KW-1185">Reference proteome</keyword>
<dbReference type="Pfam" id="PF00398">
    <property type="entry name" value="RrnaAD"/>
    <property type="match status" value="1"/>
</dbReference>
<feature type="binding site" evidence="11">
    <location>
        <position position="119"/>
    </location>
    <ligand>
        <name>S-adenosyl-L-methionine</name>
        <dbReference type="ChEBI" id="CHEBI:59789"/>
    </ligand>
</feature>
<evidence type="ECO:0000313" key="15">
    <source>
        <dbReference type="Proteomes" id="UP000747542"/>
    </source>
</evidence>
<evidence type="ECO:0000256" key="8">
    <source>
        <dbReference type="ARBA" id="ARBA00023015"/>
    </source>
</evidence>
<protein>
    <recommendedName>
        <fullName evidence="12">rRNA adenine N(6)-methyltransferase</fullName>
        <ecNumber evidence="12">2.1.1.-</ecNumber>
    </recommendedName>
</protein>
<dbReference type="GO" id="GO:0000179">
    <property type="term" value="F:rRNA (adenine-N6,N6-)-dimethyltransferase activity"/>
    <property type="evidence" value="ECO:0007669"/>
    <property type="project" value="UniProtKB-UniRule"/>
</dbReference>
<dbReference type="PANTHER" id="PTHR11727">
    <property type="entry name" value="DIMETHYLADENOSINE TRANSFERASE"/>
    <property type="match status" value="1"/>
</dbReference>
<keyword evidence="6 11" id="KW-0694">RNA-binding</keyword>
<dbReference type="SMART" id="SM00650">
    <property type="entry name" value="rADc"/>
    <property type="match status" value="1"/>
</dbReference>
<dbReference type="NCBIfam" id="TIGR00755">
    <property type="entry name" value="ksgA"/>
    <property type="match status" value="1"/>
</dbReference>
<keyword evidence="2 12" id="KW-0698">rRNA processing</keyword>
<dbReference type="FunFam" id="1.10.8.100:FF:000006">
    <property type="entry name" value="rRNA adenine N(6)-methyltransferase"/>
    <property type="match status" value="1"/>
</dbReference>
<dbReference type="GO" id="GO:0006391">
    <property type="term" value="P:transcription initiation at mitochondrial promoter"/>
    <property type="evidence" value="ECO:0007669"/>
    <property type="project" value="TreeGrafter"/>
</dbReference>
<dbReference type="GO" id="GO:0005759">
    <property type="term" value="C:mitochondrial matrix"/>
    <property type="evidence" value="ECO:0007669"/>
    <property type="project" value="TreeGrafter"/>
</dbReference>
<proteinExistence type="inferred from homology"/>
<evidence type="ECO:0000256" key="11">
    <source>
        <dbReference type="PROSITE-ProRule" id="PRU01026"/>
    </source>
</evidence>
<dbReference type="InterPro" id="IPR011530">
    <property type="entry name" value="rRNA_adenine_dimethylase"/>
</dbReference>
<sequence length="354" mass="40046">MAGKAGSTTAKQVAAACLRLPPLPSTSDLVKLYNLRAVKQLSQNFLMDHKLSSKIVRKSGRIRDCHVCEVGPGPGGITRSILEQGAARVTVVEKDPRFLPVLELLRDASHGKLHIELGDVLTYNMEKLFPPDLALPWEDRPPRIHLIGNLPFNVATPLIIRWLRDISLRRNAWVNGRVRMTLTFQEEVVERMVAPTGHAQRCRLSIMCQNWCQATHKFTIPGRAFVPKPDVDVAIAHFVPRVEPQIPLEFWLVEKVVRCVFSFRQKYCKRGAGLLFPEDQRDEQIKKMFAVADVNPALRPFQLTMSEFNRLCHAYAAILEQQPSLAKFNVRERIVIVDGADYDDDNGGVIENIM</sequence>
<evidence type="ECO:0000256" key="9">
    <source>
        <dbReference type="ARBA" id="ARBA00023128"/>
    </source>
</evidence>
<evidence type="ECO:0000259" key="13">
    <source>
        <dbReference type="SMART" id="SM00650"/>
    </source>
</evidence>
<dbReference type="FunFam" id="3.40.50.150:FF:000109">
    <property type="entry name" value="rRNA adenine N(6)-methyltransferase"/>
    <property type="match status" value="1"/>
</dbReference>
<dbReference type="PROSITE" id="PS51689">
    <property type="entry name" value="SAM_RNA_A_N6_MT"/>
    <property type="match status" value="1"/>
</dbReference>
<name>A0A8J5K0M2_HOMAM</name>
<evidence type="ECO:0000256" key="2">
    <source>
        <dbReference type="ARBA" id="ARBA00022552"/>
    </source>
</evidence>
<dbReference type="CDD" id="cd02440">
    <property type="entry name" value="AdoMet_MTases"/>
    <property type="match status" value="1"/>
</dbReference>
<evidence type="ECO:0000256" key="3">
    <source>
        <dbReference type="ARBA" id="ARBA00022603"/>
    </source>
</evidence>
<dbReference type="OrthoDB" id="16079at2759"/>
<dbReference type="GO" id="GO:0003723">
    <property type="term" value="F:RNA binding"/>
    <property type="evidence" value="ECO:0007669"/>
    <property type="project" value="UniProtKB-UniRule"/>
</dbReference>
<organism evidence="14 15">
    <name type="scientific">Homarus americanus</name>
    <name type="common">American lobster</name>
    <dbReference type="NCBI Taxonomy" id="6706"/>
    <lineage>
        <taxon>Eukaryota</taxon>
        <taxon>Metazoa</taxon>
        <taxon>Ecdysozoa</taxon>
        <taxon>Arthropoda</taxon>
        <taxon>Crustacea</taxon>
        <taxon>Multicrustacea</taxon>
        <taxon>Malacostraca</taxon>
        <taxon>Eumalacostraca</taxon>
        <taxon>Eucarida</taxon>
        <taxon>Decapoda</taxon>
        <taxon>Pleocyemata</taxon>
        <taxon>Astacidea</taxon>
        <taxon>Nephropoidea</taxon>
        <taxon>Nephropidae</taxon>
        <taxon>Homarus</taxon>
    </lineage>
</organism>
<accession>A0A8J5K0M2</accession>
<feature type="binding site" evidence="11">
    <location>
        <position position="46"/>
    </location>
    <ligand>
        <name>S-adenosyl-L-methionine</name>
        <dbReference type="ChEBI" id="CHEBI:59789"/>
    </ligand>
</feature>
<dbReference type="InterPro" id="IPR001737">
    <property type="entry name" value="KsgA/Erm"/>
</dbReference>
<dbReference type="AlphaFoldDB" id="A0A8J5K0M2"/>
<keyword evidence="9" id="KW-0496">Mitochondrion</keyword>
<evidence type="ECO:0000256" key="6">
    <source>
        <dbReference type="ARBA" id="ARBA00022884"/>
    </source>
</evidence>
<comment type="caution">
    <text evidence="14">The sequence shown here is derived from an EMBL/GenBank/DDBJ whole genome shotgun (WGS) entry which is preliminary data.</text>
</comment>
<feature type="binding site" evidence="11">
    <location>
        <position position="93"/>
    </location>
    <ligand>
        <name>S-adenosyl-L-methionine</name>
        <dbReference type="ChEBI" id="CHEBI:59789"/>
    </ligand>
</feature>